<dbReference type="SUPFAM" id="SSF52172">
    <property type="entry name" value="CheY-like"/>
    <property type="match status" value="1"/>
</dbReference>
<dbReference type="InterPro" id="IPR001867">
    <property type="entry name" value="OmpR/PhoB-type_DNA-bd"/>
</dbReference>
<organism evidence="6 7">
    <name type="scientific">Pseudoduganella rivuli</name>
    <dbReference type="NCBI Taxonomy" id="2666085"/>
    <lineage>
        <taxon>Bacteria</taxon>
        <taxon>Pseudomonadati</taxon>
        <taxon>Pseudomonadota</taxon>
        <taxon>Betaproteobacteria</taxon>
        <taxon>Burkholderiales</taxon>
        <taxon>Oxalobacteraceae</taxon>
        <taxon>Telluria group</taxon>
        <taxon>Pseudoduganella</taxon>
    </lineage>
</organism>
<dbReference type="SMART" id="SM00448">
    <property type="entry name" value="REC"/>
    <property type="match status" value="1"/>
</dbReference>
<dbReference type="Gene3D" id="3.40.50.2300">
    <property type="match status" value="1"/>
</dbReference>
<dbReference type="InterPro" id="IPR036388">
    <property type="entry name" value="WH-like_DNA-bd_sf"/>
</dbReference>
<evidence type="ECO:0000259" key="4">
    <source>
        <dbReference type="PROSITE" id="PS50110"/>
    </source>
</evidence>
<dbReference type="GO" id="GO:0005829">
    <property type="term" value="C:cytosol"/>
    <property type="evidence" value="ECO:0007669"/>
    <property type="project" value="TreeGrafter"/>
</dbReference>
<gene>
    <name evidence="6" type="ORF">GJ700_01190</name>
</gene>
<evidence type="ECO:0000256" key="2">
    <source>
        <dbReference type="PROSITE-ProRule" id="PRU00169"/>
    </source>
</evidence>
<dbReference type="EMBL" id="WKJJ01000001">
    <property type="protein sequence ID" value="MRV70335.1"/>
    <property type="molecule type" value="Genomic_DNA"/>
</dbReference>
<dbReference type="GO" id="GO:0000976">
    <property type="term" value="F:transcription cis-regulatory region binding"/>
    <property type="evidence" value="ECO:0007669"/>
    <property type="project" value="TreeGrafter"/>
</dbReference>
<dbReference type="GO" id="GO:0006355">
    <property type="term" value="P:regulation of DNA-templated transcription"/>
    <property type="evidence" value="ECO:0007669"/>
    <property type="project" value="InterPro"/>
</dbReference>
<dbReference type="PANTHER" id="PTHR48111">
    <property type="entry name" value="REGULATOR OF RPOS"/>
    <property type="match status" value="1"/>
</dbReference>
<dbReference type="GO" id="GO:0032993">
    <property type="term" value="C:protein-DNA complex"/>
    <property type="evidence" value="ECO:0007669"/>
    <property type="project" value="TreeGrafter"/>
</dbReference>
<dbReference type="FunFam" id="1.10.10.10:FF:000210">
    <property type="entry name" value="Winged-helix transcriptional response regulator KdpE"/>
    <property type="match status" value="1"/>
</dbReference>
<keyword evidence="2" id="KW-0597">Phosphoprotein</keyword>
<keyword evidence="1 3" id="KW-0238">DNA-binding</keyword>
<dbReference type="AlphaFoldDB" id="A0A7X2LPJ3"/>
<sequence length="229" mass="25542">MQTDLSILVIEDDAEIRRMLVSTLAAQGYRVEEASRGQEGLRLLPACDPVLLLVDLGLPDMDGGELVRKLRAQTVAPIIIVSARQMEAEKVAAFDAGADDFVTKPFGMPELLARVRAHMRRRGGEQAEPVTVVTFGDVMLDLQKHTVDKGGAAVHLTPTEFKLLETLATSEGKVLTHRELLRRVWGVGYLERTHYLRIHMAHLRGKLEANPTQPRHFLTETGIGYRFQK</sequence>
<dbReference type="InterPro" id="IPR011006">
    <property type="entry name" value="CheY-like_superfamily"/>
</dbReference>
<dbReference type="InterPro" id="IPR001789">
    <property type="entry name" value="Sig_transdc_resp-reg_receiver"/>
</dbReference>
<dbReference type="SMART" id="SM00862">
    <property type="entry name" value="Trans_reg_C"/>
    <property type="match status" value="1"/>
</dbReference>
<feature type="domain" description="OmpR/PhoB-type" evidence="5">
    <location>
        <begin position="130"/>
        <end position="229"/>
    </location>
</feature>
<evidence type="ECO:0000256" key="1">
    <source>
        <dbReference type="ARBA" id="ARBA00023125"/>
    </source>
</evidence>
<name>A0A7X2LPJ3_9BURK</name>
<protein>
    <submittedName>
        <fullName evidence="6">Response regulator</fullName>
    </submittedName>
</protein>
<dbReference type="InterPro" id="IPR039420">
    <property type="entry name" value="WalR-like"/>
</dbReference>
<dbReference type="Pfam" id="PF00072">
    <property type="entry name" value="Response_reg"/>
    <property type="match status" value="1"/>
</dbReference>
<feature type="modified residue" description="4-aspartylphosphate" evidence="2">
    <location>
        <position position="55"/>
    </location>
</feature>
<dbReference type="Gene3D" id="1.10.10.10">
    <property type="entry name" value="Winged helix-like DNA-binding domain superfamily/Winged helix DNA-binding domain"/>
    <property type="match status" value="1"/>
</dbReference>
<dbReference type="PANTHER" id="PTHR48111:SF50">
    <property type="entry name" value="KDP OPERON TRANSCRIPTIONAL REGULATORY PROTEIN KDPE"/>
    <property type="match status" value="1"/>
</dbReference>
<dbReference type="PROSITE" id="PS50110">
    <property type="entry name" value="RESPONSE_REGULATORY"/>
    <property type="match status" value="1"/>
</dbReference>
<evidence type="ECO:0000313" key="7">
    <source>
        <dbReference type="Proteomes" id="UP000446768"/>
    </source>
</evidence>
<dbReference type="PROSITE" id="PS51755">
    <property type="entry name" value="OMPR_PHOB"/>
    <property type="match status" value="1"/>
</dbReference>
<comment type="caution">
    <text evidence="6">The sequence shown here is derived from an EMBL/GenBank/DDBJ whole genome shotgun (WGS) entry which is preliminary data.</text>
</comment>
<evidence type="ECO:0000256" key="3">
    <source>
        <dbReference type="PROSITE-ProRule" id="PRU01091"/>
    </source>
</evidence>
<feature type="DNA-binding region" description="OmpR/PhoB-type" evidence="3">
    <location>
        <begin position="130"/>
        <end position="229"/>
    </location>
</feature>
<proteinExistence type="predicted"/>
<keyword evidence="7" id="KW-1185">Reference proteome</keyword>
<evidence type="ECO:0000259" key="5">
    <source>
        <dbReference type="PROSITE" id="PS51755"/>
    </source>
</evidence>
<dbReference type="Pfam" id="PF00486">
    <property type="entry name" value="Trans_reg_C"/>
    <property type="match status" value="1"/>
</dbReference>
<dbReference type="Gene3D" id="6.10.250.690">
    <property type="match status" value="1"/>
</dbReference>
<reference evidence="6 7" key="1">
    <citation type="submission" date="2019-11" db="EMBL/GenBank/DDBJ databases">
        <title>Novel species isolated from a subtropical stream in China.</title>
        <authorList>
            <person name="Lu H."/>
        </authorList>
    </citation>
    <scope>NUCLEOTIDE SEQUENCE [LARGE SCALE GENOMIC DNA]</scope>
    <source>
        <strain evidence="6 7">FT92W</strain>
    </source>
</reference>
<dbReference type="CDD" id="cd00383">
    <property type="entry name" value="trans_reg_C"/>
    <property type="match status" value="1"/>
</dbReference>
<accession>A0A7X2LPJ3</accession>
<dbReference type="GO" id="GO:0000156">
    <property type="term" value="F:phosphorelay response regulator activity"/>
    <property type="evidence" value="ECO:0007669"/>
    <property type="project" value="TreeGrafter"/>
</dbReference>
<evidence type="ECO:0000313" key="6">
    <source>
        <dbReference type="EMBL" id="MRV70335.1"/>
    </source>
</evidence>
<dbReference type="Proteomes" id="UP000446768">
    <property type="component" value="Unassembled WGS sequence"/>
</dbReference>
<feature type="domain" description="Response regulatory" evidence="4">
    <location>
        <begin position="6"/>
        <end position="119"/>
    </location>
</feature>